<dbReference type="EMBL" id="AMSI01000009">
    <property type="protein sequence ID" value="EKF41672.1"/>
    <property type="molecule type" value="Genomic_DNA"/>
</dbReference>
<keyword evidence="7" id="KW-1185">Reference proteome</keyword>
<dbReference type="eggNOG" id="COG0582">
    <property type="taxonomic scope" value="Bacteria"/>
</dbReference>
<dbReference type="PANTHER" id="PTHR30629">
    <property type="entry name" value="PROPHAGE INTEGRASE"/>
    <property type="match status" value="1"/>
</dbReference>
<dbReference type="InterPro" id="IPR050808">
    <property type="entry name" value="Phage_Integrase"/>
</dbReference>
<evidence type="ECO:0000256" key="1">
    <source>
        <dbReference type="ARBA" id="ARBA00008857"/>
    </source>
</evidence>
<proteinExistence type="inferred from homology"/>
<gene>
    <name evidence="6" type="ORF">NA8A_13684</name>
</gene>
<dbReference type="Gene3D" id="3.30.160.390">
    <property type="entry name" value="Integrase, DNA-binding domain"/>
    <property type="match status" value="1"/>
</dbReference>
<dbReference type="RefSeq" id="WP_009450912.1">
    <property type="nucleotide sequence ID" value="NZ_AMSI01000009.1"/>
</dbReference>
<keyword evidence="3" id="KW-0238">DNA-binding</keyword>
<dbReference type="STRING" id="721133.SAMN05216176_109211"/>
<dbReference type="Gene3D" id="1.10.150.130">
    <property type="match status" value="1"/>
</dbReference>
<evidence type="ECO:0000313" key="7">
    <source>
        <dbReference type="Proteomes" id="UP000007374"/>
    </source>
</evidence>
<organism evidence="6 7">
    <name type="scientific">Nitratireductor indicus C115</name>
    <dbReference type="NCBI Taxonomy" id="1231190"/>
    <lineage>
        <taxon>Bacteria</taxon>
        <taxon>Pseudomonadati</taxon>
        <taxon>Pseudomonadota</taxon>
        <taxon>Alphaproteobacteria</taxon>
        <taxon>Hyphomicrobiales</taxon>
        <taxon>Phyllobacteriaceae</taxon>
        <taxon>Nitratireductor</taxon>
    </lineage>
</organism>
<dbReference type="GO" id="GO:0006310">
    <property type="term" value="P:DNA recombination"/>
    <property type="evidence" value="ECO:0007669"/>
    <property type="project" value="UniProtKB-KW"/>
</dbReference>
<dbReference type="InterPro" id="IPR038488">
    <property type="entry name" value="Integrase_DNA-bd_sf"/>
</dbReference>
<evidence type="ECO:0000256" key="3">
    <source>
        <dbReference type="ARBA" id="ARBA00023125"/>
    </source>
</evidence>
<dbReference type="Proteomes" id="UP000007374">
    <property type="component" value="Unassembled WGS sequence"/>
</dbReference>
<keyword evidence="2" id="KW-0229">DNA integration</keyword>
<comment type="caution">
    <text evidence="6">The sequence shown here is derived from an EMBL/GenBank/DDBJ whole genome shotgun (WGS) entry which is preliminary data.</text>
</comment>
<dbReference type="InterPro" id="IPR025166">
    <property type="entry name" value="Integrase_DNA_bind_dom"/>
</dbReference>
<dbReference type="GO" id="GO:0015074">
    <property type="term" value="P:DNA integration"/>
    <property type="evidence" value="ECO:0007669"/>
    <property type="project" value="UniProtKB-KW"/>
</dbReference>
<dbReference type="OrthoDB" id="7615137at2"/>
<dbReference type="Pfam" id="PF13356">
    <property type="entry name" value="Arm-DNA-bind_3"/>
    <property type="match status" value="1"/>
</dbReference>
<comment type="similarity">
    <text evidence="1">Belongs to the 'phage' integrase family.</text>
</comment>
<reference evidence="6 7" key="1">
    <citation type="journal article" date="2012" name="J. Bacteriol.">
        <title>Genome Sequence of Nitratireductor indicus Type Strain C115.</title>
        <authorList>
            <person name="Lai Q."/>
            <person name="Li G."/>
            <person name="Yu Z."/>
            <person name="Shao Z."/>
        </authorList>
    </citation>
    <scope>NUCLEOTIDE SEQUENCE [LARGE SCALE GENOMIC DNA]</scope>
    <source>
        <strain evidence="6 7">C115</strain>
    </source>
</reference>
<dbReference type="PANTHER" id="PTHR30629:SF2">
    <property type="entry name" value="PROPHAGE INTEGRASE INTS-RELATED"/>
    <property type="match status" value="1"/>
</dbReference>
<name>K2PKQ0_9HYPH</name>
<dbReference type="GO" id="GO:0003677">
    <property type="term" value="F:DNA binding"/>
    <property type="evidence" value="ECO:0007669"/>
    <property type="project" value="UniProtKB-KW"/>
</dbReference>
<evidence type="ECO:0000256" key="4">
    <source>
        <dbReference type="ARBA" id="ARBA00023172"/>
    </source>
</evidence>
<sequence length="424" mass="46419">MPKLTKSVVDNADPREKQYTVWCSDLKGFGFYVHPSGSKTYFVDYRVDGRRRRMTIGKHGVLTADQARKLAIETMGGVVLKKADPLLERRTRRNSLTVAQLCDQYMSVAEKGQILGRRTNRPKKASTIEIDRGRIARHIKPLLGNKLVIDLTRADVTKFMRDVAAGKTARKDRSGKNGARVEVKGGIGTAARTTGFLGGILTYAVDEGIIPSNPAQGIKLPADGVRTRRLVPDEYRALGKALTGETAEYDTPQAVTGALLLVLTGCRLGEIVKLRWSEVDEEGQCFRLEDSKSGPSVRPVGKEAFDVLRKALRVPGNPYVLPALRKNGHYNGLSGAWARFMERADLEGVTPHTMRHSYASVAGDIGFAESTIAALLGHTTGTVTSRYIHRLDSVLVAAANKVCGEVHRQMTGESGKVLEMPRRA</sequence>
<dbReference type="AlphaFoldDB" id="K2PKQ0"/>
<evidence type="ECO:0000256" key="2">
    <source>
        <dbReference type="ARBA" id="ARBA00022908"/>
    </source>
</evidence>
<dbReference type="Gene3D" id="1.10.443.10">
    <property type="entry name" value="Intergrase catalytic core"/>
    <property type="match status" value="1"/>
</dbReference>
<evidence type="ECO:0000313" key="6">
    <source>
        <dbReference type="EMBL" id="EKF41672.1"/>
    </source>
</evidence>
<dbReference type="InterPro" id="IPR002104">
    <property type="entry name" value="Integrase_catalytic"/>
</dbReference>
<dbReference type="CDD" id="cd00796">
    <property type="entry name" value="INT_Rci_Hp1_C"/>
    <property type="match status" value="1"/>
</dbReference>
<feature type="domain" description="Tyr recombinase" evidence="5">
    <location>
        <begin position="225"/>
        <end position="400"/>
    </location>
</feature>
<keyword evidence="4" id="KW-0233">DNA recombination</keyword>
<protein>
    <submittedName>
        <fullName evidence="6">Integrase family protein</fullName>
    </submittedName>
</protein>
<accession>K2PKQ0</accession>
<dbReference type="SUPFAM" id="SSF56349">
    <property type="entry name" value="DNA breaking-rejoining enzymes"/>
    <property type="match status" value="1"/>
</dbReference>
<dbReference type="PATRIC" id="fig|1231190.3.peg.2841"/>
<dbReference type="InterPro" id="IPR010998">
    <property type="entry name" value="Integrase_recombinase_N"/>
</dbReference>
<dbReference type="Pfam" id="PF00589">
    <property type="entry name" value="Phage_integrase"/>
    <property type="match status" value="1"/>
</dbReference>
<dbReference type="InterPro" id="IPR011010">
    <property type="entry name" value="DNA_brk_join_enz"/>
</dbReference>
<dbReference type="InterPro" id="IPR013762">
    <property type="entry name" value="Integrase-like_cat_sf"/>
</dbReference>
<evidence type="ECO:0000259" key="5">
    <source>
        <dbReference type="PROSITE" id="PS51898"/>
    </source>
</evidence>
<dbReference type="PROSITE" id="PS51898">
    <property type="entry name" value="TYR_RECOMBINASE"/>
    <property type="match status" value="1"/>
</dbReference>